<dbReference type="AlphaFoldDB" id="A0A3M9XNR8"/>
<evidence type="ECO:0000313" key="1">
    <source>
        <dbReference type="EMBL" id="RNJ49873.1"/>
    </source>
</evidence>
<protein>
    <submittedName>
        <fullName evidence="1">Uncharacterized protein</fullName>
    </submittedName>
</protein>
<dbReference type="Proteomes" id="UP000268623">
    <property type="component" value="Unassembled WGS sequence"/>
</dbReference>
<gene>
    <name evidence="1" type="ORF">D1O30_09945</name>
</gene>
<reference evidence="1 2" key="1">
    <citation type="submission" date="2018-08" db="EMBL/GenBank/DDBJ databases">
        <title>Genome sequence of Methylocystis hirsuta CSC1, a methanotroph able to accumulate PHAs.</title>
        <authorList>
            <person name="Bordel S."/>
            <person name="Rodriguez E."/>
            <person name="Gancedo J."/>
            <person name="Munoz R."/>
        </authorList>
    </citation>
    <scope>NUCLEOTIDE SEQUENCE [LARGE SCALE GENOMIC DNA]</scope>
    <source>
        <strain evidence="1 2">CSC1</strain>
    </source>
</reference>
<dbReference type="EMBL" id="QWDD01000001">
    <property type="protein sequence ID" value="RNJ49873.1"/>
    <property type="molecule type" value="Genomic_DNA"/>
</dbReference>
<accession>A0A3M9XNR8</accession>
<organism evidence="1 2">
    <name type="scientific">Methylocystis hirsuta</name>
    <dbReference type="NCBI Taxonomy" id="369798"/>
    <lineage>
        <taxon>Bacteria</taxon>
        <taxon>Pseudomonadati</taxon>
        <taxon>Pseudomonadota</taxon>
        <taxon>Alphaproteobacteria</taxon>
        <taxon>Hyphomicrobiales</taxon>
        <taxon>Methylocystaceae</taxon>
        <taxon>Methylocystis</taxon>
    </lineage>
</organism>
<comment type="caution">
    <text evidence="1">The sequence shown here is derived from an EMBL/GenBank/DDBJ whole genome shotgun (WGS) entry which is preliminary data.</text>
</comment>
<evidence type="ECO:0000313" key="2">
    <source>
        <dbReference type="Proteomes" id="UP000268623"/>
    </source>
</evidence>
<name>A0A3M9XNR8_9HYPH</name>
<proteinExistence type="predicted"/>
<sequence>MILPISGGAHRKLPLTLAAAAAIPSAYTGARPEGTAPTQAAREARLGGLQTCNSLVGLAGAP</sequence>
<keyword evidence="2" id="KW-1185">Reference proteome</keyword>